<dbReference type="SUPFAM" id="SSF55729">
    <property type="entry name" value="Acyl-CoA N-acyltransferases (Nat)"/>
    <property type="match status" value="1"/>
</dbReference>
<dbReference type="InterPro" id="IPR016181">
    <property type="entry name" value="Acyl_CoA_acyltransferase"/>
</dbReference>
<dbReference type="Proteomes" id="UP000830055">
    <property type="component" value="Chromosome"/>
</dbReference>
<name>A0ABN6M6P4_9BACT</name>
<reference evidence="4 5" key="1">
    <citation type="submission" date="2022-01" db="EMBL/GenBank/DDBJ databases">
        <title>Desulfofustis limnae sp. nov., a novel mesophilic sulfate-reducing bacterium isolated from marsh soil.</title>
        <authorList>
            <person name="Watanabe M."/>
            <person name="Takahashi A."/>
            <person name="Kojima H."/>
            <person name="Fukui M."/>
        </authorList>
    </citation>
    <scope>NUCLEOTIDE SEQUENCE [LARGE SCALE GENOMIC DNA]</scope>
    <source>
        <strain evidence="4 5">PPLL</strain>
    </source>
</reference>
<evidence type="ECO:0000313" key="5">
    <source>
        <dbReference type="Proteomes" id="UP000830055"/>
    </source>
</evidence>
<dbReference type="InterPro" id="IPR006464">
    <property type="entry name" value="AcTrfase_RimI/Ard1"/>
</dbReference>
<keyword evidence="1" id="KW-0808">Transferase</keyword>
<dbReference type="CDD" id="cd04301">
    <property type="entry name" value="NAT_SF"/>
    <property type="match status" value="1"/>
</dbReference>
<dbReference type="RefSeq" id="WP_284151913.1">
    <property type="nucleotide sequence ID" value="NZ_AP025516.1"/>
</dbReference>
<dbReference type="Pfam" id="PF00583">
    <property type="entry name" value="Acetyltransf_1"/>
    <property type="match status" value="1"/>
</dbReference>
<dbReference type="EMBL" id="AP025516">
    <property type="protein sequence ID" value="BDD88563.1"/>
    <property type="molecule type" value="Genomic_DNA"/>
</dbReference>
<evidence type="ECO:0000256" key="1">
    <source>
        <dbReference type="ARBA" id="ARBA00022679"/>
    </source>
</evidence>
<dbReference type="PROSITE" id="PS51186">
    <property type="entry name" value="GNAT"/>
    <property type="match status" value="1"/>
</dbReference>
<sequence>MPIPWCEAFAIRPLTVGDVAAVARLERQAFSPWPDALVAEELTDPQRLAVVAVLDETVIGWCCGRFCGDEGELLKLSVDGRYRRRGIGTRLLREWETRLQQQGVRGLFLEVRSENWAALELYGRFGYVVVGRRRRYYQAPEDDAVVMSKEFRQGGKDENHS</sequence>
<evidence type="ECO:0000259" key="3">
    <source>
        <dbReference type="PROSITE" id="PS51186"/>
    </source>
</evidence>
<dbReference type="NCBIfam" id="TIGR01575">
    <property type="entry name" value="rimI"/>
    <property type="match status" value="1"/>
</dbReference>
<protein>
    <submittedName>
        <fullName evidence="4">Ribosomal-protein-alanine acetyltransferase</fullName>
    </submittedName>
</protein>
<dbReference type="InterPro" id="IPR000182">
    <property type="entry name" value="GNAT_dom"/>
</dbReference>
<dbReference type="PANTHER" id="PTHR42919:SF8">
    <property type="entry name" value="N-ALPHA-ACETYLTRANSFERASE 50"/>
    <property type="match status" value="1"/>
</dbReference>
<keyword evidence="5" id="KW-1185">Reference proteome</keyword>
<organism evidence="4 5">
    <name type="scientific">Desulfofustis limnaeus</name>
    <dbReference type="NCBI Taxonomy" id="2740163"/>
    <lineage>
        <taxon>Bacteria</taxon>
        <taxon>Pseudomonadati</taxon>
        <taxon>Thermodesulfobacteriota</taxon>
        <taxon>Desulfobulbia</taxon>
        <taxon>Desulfobulbales</taxon>
        <taxon>Desulfocapsaceae</taxon>
        <taxon>Desulfofustis</taxon>
    </lineage>
</organism>
<proteinExistence type="predicted"/>
<evidence type="ECO:0000256" key="2">
    <source>
        <dbReference type="ARBA" id="ARBA00023315"/>
    </source>
</evidence>
<evidence type="ECO:0000313" key="4">
    <source>
        <dbReference type="EMBL" id="BDD88563.1"/>
    </source>
</evidence>
<dbReference type="PANTHER" id="PTHR42919">
    <property type="entry name" value="N-ALPHA-ACETYLTRANSFERASE"/>
    <property type="match status" value="1"/>
</dbReference>
<feature type="domain" description="N-acetyltransferase" evidence="3">
    <location>
        <begin position="9"/>
        <end position="152"/>
    </location>
</feature>
<dbReference type="InterPro" id="IPR051556">
    <property type="entry name" value="N-term/lysine_N-AcTrnsfr"/>
</dbReference>
<gene>
    <name evidence="4" type="primary">rimI</name>
    <name evidence="4" type="ORF">DPPLL_29280</name>
</gene>
<accession>A0ABN6M6P4</accession>
<dbReference type="Gene3D" id="3.40.630.30">
    <property type="match status" value="1"/>
</dbReference>
<keyword evidence="2" id="KW-0012">Acyltransferase</keyword>